<dbReference type="PANTHER" id="PTHR30349:SF91">
    <property type="entry name" value="INTA PROTEIN"/>
    <property type="match status" value="1"/>
</dbReference>
<accession>A0A419HJH4</accession>
<evidence type="ECO:0000256" key="1">
    <source>
        <dbReference type="ARBA" id="ARBA00023172"/>
    </source>
</evidence>
<name>A0A419HJH4_9PSEU</name>
<dbReference type="PANTHER" id="PTHR30349">
    <property type="entry name" value="PHAGE INTEGRASE-RELATED"/>
    <property type="match status" value="1"/>
</dbReference>
<dbReference type="EMBL" id="QZFV01000153">
    <property type="protein sequence ID" value="RJQ75946.1"/>
    <property type="molecule type" value="Genomic_DNA"/>
</dbReference>
<organism evidence="4 5">
    <name type="scientific">Amycolatopsis panacis</name>
    <dbReference type="NCBI Taxonomy" id="2340917"/>
    <lineage>
        <taxon>Bacteria</taxon>
        <taxon>Bacillati</taxon>
        <taxon>Actinomycetota</taxon>
        <taxon>Actinomycetes</taxon>
        <taxon>Pseudonocardiales</taxon>
        <taxon>Pseudonocardiaceae</taxon>
        <taxon>Amycolatopsis</taxon>
    </lineage>
</organism>
<dbReference type="Proteomes" id="UP000285112">
    <property type="component" value="Unassembled WGS sequence"/>
</dbReference>
<dbReference type="SUPFAM" id="SSF56349">
    <property type="entry name" value="DNA breaking-rejoining enzymes"/>
    <property type="match status" value="1"/>
</dbReference>
<sequence length="272" mass="29732">MVNVASLVELPAAVRWTPLVWTAERVLQWRRTGLIPCPVMVWTPEQTGRFLDVAVNHPLYPLLHLIAHIGLRRGEACGLRRSEISFATGEVRVSNQIVQWGWETGESSPKTDESVNAVAIDQDTALVLAQHLAVQDADRARLGPQWKEHDLAFTQWDGSPLHPASVTDVLYDLSRQAGLPPIRLHDLRHGAATLALAAGVDMKVVQRMLRHSSIAVTSDTYTTVLPQVAFAAAEATAAIIPRQSARSLGLANDHNGQSRTGRNPSRKPKSPG</sequence>
<keyword evidence="1" id="KW-0233">DNA recombination</keyword>
<evidence type="ECO:0000313" key="5">
    <source>
        <dbReference type="Proteomes" id="UP000285112"/>
    </source>
</evidence>
<keyword evidence="5" id="KW-1185">Reference proteome</keyword>
<evidence type="ECO:0000256" key="2">
    <source>
        <dbReference type="SAM" id="MobiDB-lite"/>
    </source>
</evidence>
<dbReference type="InterPro" id="IPR011010">
    <property type="entry name" value="DNA_brk_join_enz"/>
</dbReference>
<feature type="region of interest" description="Disordered" evidence="2">
    <location>
        <begin position="245"/>
        <end position="272"/>
    </location>
</feature>
<proteinExistence type="predicted"/>
<dbReference type="InterPro" id="IPR002104">
    <property type="entry name" value="Integrase_catalytic"/>
</dbReference>
<evidence type="ECO:0000259" key="3">
    <source>
        <dbReference type="PROSITE" id="PS51898"/>
    </source>
</evidence>
<dbReference type="InterPro" id="IPR050090">
    <property type="entry name" value="Tyrosine_recombinase_XerCD"/>
</dbReference>
<dbReference type="RefSeq" id="WP_120026983.1">
    <property type="nucleotide sequence ID" value="NZ_QZFV01000153.1"/>
</dbReference>
<dbReference type="GO" id="GO:0003677">
    <property type="term" value="F:DNA binding"/>
    <property type="evidence" value="ECO:0007669"/>
    <property type="project" value="InterPro"/>
</dbReference>
<reference evidence="4 5" key="1">
    <citation type="submission" date="2018-09" db="EMBL/GenBank/DDBJ databases">
        <title>YIM PH 21725 draft genome.</title>
        <authorList>
            <person name="Miao C."/>
        </authorList>
    </citation>
    <scope>NUCLEOTIDE SEQUENCE [LARGE SCALE GENOMIC DNA]</scope>
    <source>
        <strain evidence="5">YIM PH21725</strain>
    </source>
</reference>
<gene>
    <name evidence="4" type="ORF">D5S19_31485</name>
</gene>
<dbReference type="OrthoDB" id="4326943at2"/>
<dbReference type="Gene3D" id="1.10.443.10">
    <property type="entry name" value="Intergrase catalytic core"/>
    <property type="match status" value="1"/>
</dbReference>
<dbReference type="Pfam" id="PF00589">
    <property type="entry name" value="Phage_integrase"/>
    <property type="match status" value="1"/>
</dbReference>
<dbReference type="InterPro" id="IPR013762">
    <property type="entry name" value="Integrase-like_cat_sf"/>
</dbReference>
<evidence type="ECO:0000313" key="4">
    <source>
        <dbReference type="EMBL" id="RJQ75946.1"/>
    </source>
</evidence>
<dbReference type="AlphaFoldDB" id="A0A419HJH4"/>
<feature type="compositionally biased region" description="Polar residues" evidence="2">
    <location>
        <begin position="254"/>
        <end position="263"/>
    </location>
</feature>
<dbReference type="GO" id="GO:0015074">
    <property type="term" value="P:DNA integration"/>
    <property type="evidence" value="ECO:0007669"/>
    <property type="project" value="InterPro"/>
</dbReference>
<dbReference type="GO" id="GO:0006310">
    <property type="term" value="P:DNA recombination"/>
    <property type="evidence" value="ECO:0007669"/>
    <property type="project" value="UniProtKB-KW"/>
</dbReference>
<dbReference type="CDD" id="cd01189">
    <property type="entry name" value="INT_ICEBs1_C_like"/>
    <property type="match status" value="1"/>
</dbReference>
<dbReference type="PROSITE" id="PS51898">
    <property type="entry name" value="TYR_RECOMBINASE"/>
    <property type="match status" value="1"/>
</dbReference>
<comment type="caution">
    <text evidence="4">The sequence shown here is derived from an EMBL/GenBank/DDBJ whole genome shotgun (WGS) entry which is preliminary data.</text>
</comment>
<feature type="domain" description="Tyr recombinase" evidence="3">
    <location>
        <begin position="37"/>
        <end position="234"/>
    </location>
</feature>
<protein>
    <submittedName>
        <fullName evidence="4">Site-specific integrase</fullName>
    </submittedName>
</protein>